<evidence type="ECO:0000256" key="2">
    <source>
        <dbReference type="ARBA" id="ARBA00022525"/>
    </source>
</evidence>
<feature type="disulfide bond" evidence="4">
    <location>
        <begin position="32"/>
        <end position="47"/>
    </location>
</feature>
<dbReference type="OMA" id="ATTRINC"/>
<dbReference type="CDD" id="cd00111">
    <property type="entry name" value="Trefoil"/>
    <property type="match status" value="1"/>
</dbReference>
<dbReference type="PROSITE" id="PS00025">
    <property type="entry name" value="P_TREFOIL_1"/>
    <property type="match status" value="1"/>
</dbReference>
<keyword evidence="2" id="KW-0964">Secreted</keyword>
<comment type="subcellular location">
    <subcellularLocation>
        <location evidence="1">Secreted</location>
    </subcellularLocation>
</comment>
<dbReference type="PANTHER" id="PTHR13826:SF14">
    <property type="entry name" value="TREFOIL FACTOR 2"/>
    <property type="match status" value="1"/>
</dbReference>
<dbReference type="Pfam" id="PF00088">
    <property type="entry name" value="Trefoil"/>
    <property type="match status" value="1"/>
</dbReference>
<protein>
    <recommendedName>
        <fullName evidence="5">P-type domain-containing protein</fullName>
    </recommendedName>
</protein>
<reference evidence="6" key="1">
    <citation type="submission" date="2025-08" db="UniProtKB">
        <authorList>
            <consortium name="Ensembl"/>
        </authorList>
    </citation>
    <scope>IDENTIFICATION</scope>
</reference>
<sequence>VEATKSSVKHLRPSSSQKTPFCNVPGRLRQNCGFPGITELECSALQCCFDSNQIGVPWCYQPIQEDGYEC</sequence>
<evidence type="ECO:0000313" key="7">
    <source>
        <dbReference type="Proteomes" id="UP000694545"/>
    </source>
</evidence>
<feature type="domain" description="P-type" evidence="5">
    <location>
        <begin position="20"/>
        <end position="63"/>
    </location>
</feature>
<organism evidence="6 7">
    <name type="scientific">Varanus komodoensis</name>
    <name type="common">Komodo dragon</name>
    <dbReference type="NCBI Taxonomy" id="61221"/>
    <lineage>
        <taxon>Eukaryota</taxon>
        <taxon>Metazoa</taxon>
        <taxon>Chordata</taxon>
        <taxon>Craniata</taxon>
        <taxon>Vertebrata</taxon>
        <taxon>Euteleostomi</taxon>
        <taxon>Lepidosauria</taxon>
        <taxon>Squamata</taxon>
        <taxon>Bifurcata</taxon>
        <taxon>Unidentata</taxon>
        <taxon>Episquamata</taxon>
        <taxon>Toxicofera</taxon>
        <taxon>Anguimorpha</taxon>
        <taxon>Paleoanguimorpha</taxon>
        <taxon>Varanoidea</taxon>
        <taxon>Varanidae</taxon>
        <taxon>Varanus</taxon>
    </lineage>
</organism>
<dbReference type="Proteomes" id="UP000694545">
    <property type="component" value="Unplaced"/>
</dbReference>
<dbReference type="SMART" id="SM00018">
    <property type="entry name" value="PD"/>
    <property type="match status" value="1"/>
</dbReference>
<evidence type="ECO:0000313" key="6">
    <source>
        <dbReference type="Ensembl" id="ENSVKKP00000021787.1"/>
    </source>
</evidence>
<keyword evidence="7" id="KW-1185">Reference proteome</keyword>
<dbReference type="InterPro" id="IPR017994">
    <property type="entry name" value="P_trefoil_chordata"/>
</dbReference>
<reference evidence="6" key="2">
    <citation type="submission" date="2025-09" db="UniProtKB">
        <authorList>
            <consortium name="Ensembl"/>
        </authorList>
    </citation>
    <scope>IDENTIFICATION</scope>
</reference>
<name>A0A8D2LI81_VARKO</name>
<dbReference type="PANTHER" id="PTHR13826">
    <property type="entry name" value="INTESTINAL TREFOIL FACTOR-RELATED"/>
    <property type="match status" value="1"/>
</dbReference>
<dbReference type="AlphaFoldDB" id="A0A8D2LI81"/>
<dbReference type="PRINTS" id="PR00680">
    <property type="entry name" value="PTREFOIL"/>
</dbReference>
<dbReference type="GO" id="GO:0005615">
    <property type="term" value="C:extracellular space"/>
    <property type="evidence" value="ECO:0007669"/>
    <property type="project" value="TreeGrafter"/>
</dbReference>
<dbReference type="Gene3D" id="4.10.110.10">
    <property type="entry name" value="Spasmolytic Protein, domain 1"/>
    <property type="match status" value="1"/>
</dbReference>
<evidence type="ECO:0000259" key="5">
    <source>
        <dbReference type="PROSITE" id="PS51448"/>
    </source>
</evidence>
<dbReference type="FunFam" id="4.10.110.10:FF:000006">
    <property type="entry name" value="Trefoil factor 1"/>
    <property type="match status" value="1"/>
</dbReference>
<dbReference type="SUPFAM" id="SSF57492">
    <property type="entry name" value="Trefoil"/>
    <property type="match status" value="1"/>
</dbReference>
<evidence type="ECO:0000256" key="3">
    <source>
        <dbReference type="ARBA" id="ARBA00023157"/>
    </source>
</evidence>
<keyword evidence="3 4" id="KW-1015">Disulfide bond</keyword>
<dbReference type="InterPro" id="IPR044913">
    <property type="entry name" value="P_trefoil_dom_sf"/>
</dbReference>
<evidence type="ECO:0000256" key="4">
    <source>
        <dbReference type="PROSITE-ProRule" id="PRU00779"/>
    </source>
</evidence>
<accession>A0A8D2LI81</accession>
<evidence type="ECO:0000256" key="1">
    <source>
        <dbReference type="ARBA" id="ARBA00004613"/>
    </source>
</evidence>
<dbReference type="PROSITE" id="PS51448">
    <property type="entry name" value="P_TREFOIL_2"/>
    <property type="match status" value="1"/>
</dbReference>
<proteinExistence type="predicted"/>
<feature type="disulfide bond" evidence="4">
    <location>
        <begin position="22"/>
        <end position="48"/>
    </location>
</feature>
<dbReference type="InterPro" id="IPR000519">
    <property type="entry name" value="P_trefoil_dom"/>
</dbReference>
<feature type="disulfide bond" evidence="4">
    <location>
        <begin position="42"/>
        <end position="59"/>
    </location>
</feature>
<dbReference type="Ensembl" id="ENSVKKT00000022332.1">
    <property type="protein sequence ID" value="ENSVKKP00000021787.1"/>
    <property type="gene ID" value="ENSVKKG00000014553.1"/>
</dbReference>
<dbReference type="InterPro" id="IPR017957">
    <property type="entry name" value="P_trefoil_CS"/>
</dbReference>